<keyword evidence="2" id="KW-1185">Reference proteome</keyword>
<evidence type="ECO:0000313" key="1">
    <source>
        <dbReference type="EMBL" id="ABI57740.1"/>
    </source>
</evidence>
<organism evidence="1 2">
    <name type="scientific">Alkalilimnicola ehrlichii (strain ATCC BAA-1101 / DSM 17681 / MLHE-1)</name>
    <dbReference type="NCBI Taxonomy" id="187272"/>
    <lineage>
        <taxon>Bacteria</taxon>
        <taxon>Pseudomonadati</taxon>
        <taxon>Pseudomonadota</taxon>
        <taxon>Gammaproteobacteria</taxon>
        <taxon>Chromatiales</taxon>
        <taxon>Ectothiorhodospiraceae</taxon>
        <taxon>Alkalilimnicola</taxon>
    </lineage>
</organism>
<dbReference type="HOGENOM" id="CLU_433236_0_0_6"/>
<dbReference type="KEGG" id="aeh:Mlg_2400"/>
<evidence type="ECO:0000313" key="2">
    <source>
        <dbReference type="Proteomes" id="UP000001962"/>
    </source>
</evidence>
<accession>Q0A5Z7</accession>
<gene>
    <name evidence="1" type="ordered locus">Mlg_2400</name>
</gene>
<name>Q0A5Z7_ALKEH</name>
<sequence>MKLIRSYWAASFHPHSRPSLPFFSLLTFVILGLALAGCSSSSSSGDPSDEEDNGFSVSVNVRGLDLAIDPGTPLILNDQAEEALTIEADGSYAFSAELASGDSYGVEVTQQPNEPRQFCFIERQQAVSGEITGDVTLNVDCGLAYHGLFPGWGVGATPDDGSLRPLQIAPATLVALRVDGQDEIAVVDPCQVETRGEVTHADGTYDLSVTAATACDPTLFLNTTMTEEAFTAQIPEGIDELPDELELSRFAGPDRGLPTAALGHAVADAEAQDLLQHNRWLLAGLTARQADAMAAEELHGTWGLVALTMELNDEAEPQWVRHSSLSVPAIIGNDGNGDLLLNADGWQTLTAAVQAIQDDPPPPPITQGFTQGAPGDGFSDVPLTLSADGRLQAGDSHGFVSADGDFFVLIHSEPTPEQVRADEENGLGEGQGAHQVLLGVRRDENLVSLDGRTYALFGPSWFLGTEEDGDSLQGVAEFELAPFLEGTALSFSEGEVTLTLEEEQWIAPFGGGALDIDSDSDSLAGLPYTIGDNEGDKPQLIEIDLGDGFGPDRDNYLTGYAHGKLLVLALGVRDGTQEEEAASLSAEINLLGLITLSADATVNGDDDAIPAEDVSVGTLIGICVQGCNNEF</sequence>
<dbReference type="AlphaFoldDB" id="Q0A5Z7"/>
<reference evidence="2" key="1">
    <citation type="submission" date="2006-08" db="EMBL/GenBank/DDBJ databases">
        <title>Complete sequence of Alkalilimnicola ehrilichei MLHE-1.</title>
        <authorList>
            <person name="Copeland A."/>
            <person name="Lucas S."/>
            <person name="Lapidus A."/>
            <person name="Barry K."/>
            <person name="Detter J.C."/>
            <person name="Glavina del Rio T."/>
            <person name="Hammon N."/>
            <person name="Israni S."/>
            <person name="Dalin E."/>
            <person name="Tice H."/>
            <person name="Pitluck S."/>
            <person name="Sims D."/>
            <person name="Brettin T."/>
            <person name="Bruce D."/>
            <person name="Han C."/>
            <person name="Tapia R."/>
            <person name="Gilna P."/>
            <person name="Schmutz J."/>
            <person name="Larimer F."/>
            <person name="Land M."/>
            <person name="Hauser L."/>
            <person name="Kyrpides N."/>
            <person name="Mikhailova N."/>
            <person name="Oremland R.S."/>
            <person name="Hoeft S.E."/>
            <person name="Switzer-Blum J."/>
            <person name="Kulp T."/>
            <person name="King G."/>
            <person name="Tabita R."/>
            <person name="Witte B."/>
            <person name="Santini J.M."/>
            <person name="Basu P."/>
            <person name="Hollibaugh J.T."/>
            <person name="Xie G."/>
            <person name="Stolz J.F."/>
            <person name="Richardson P."/>
        </authorList>
    </citation>
    <scope>NUCLEOTIDE SEQUENCE [LARGE SCALE GENOMIC DNA]</scope>
    <source>
        <strain evidence="2">ATCC BAA-1101 / DSM 17681 / MLHE-1</strain>
    </source>
</reference>
<dbReference type="Proteomes" id="UP000001962">
    <property type="component" value="Chromosome"/>
</dbReference>
<dbReference type="EMBL" id="CP000453">
    <property type="protein sequence ID" value="ABI57740.1"/>
    <property type="molecule type" value="Genomic_DNA"/>
</dbReference>
<protein>
    <submittedName>
        <fullName evidence="1">Uncharacterized protein</fullName>
    </submittedName>
</protein>
<proteinExistence type="predicted"/>